<proteinExistence type="inferred from homology"/>
<feature type="transmembrane region" description="Helical" evidence="7">
    <location>
        <begin position="623"/>
        <end position="644"/>
    </location>
</feature>
<feature type="transmembrane region" description="Helical" evidence="7">
    <location>
        <begin position="379"/>
        <end position="400"/>
    </location>
</feature>
<dbReference type="STRING" id="945553.A0A0D2NKN9"/>
<evidence type="ECO:0000256" key="2">
    <source>
        <dbReference type="ARBA" id="ARBA00008807"/>
    </source>
</evidence>
<feature type="transmembrane region" description="Helical" evidence="7">
    <location>
        <begin position="20"/>
        <end position="40"/>
    </location>
</feature>
<dbReference type="Proteomes" id="UP000054270">
    <property type="component" value="Unassembled WGS sequence"/>
</dbReference>
<dbReference type="Pfam" id="PF03169">
    <property type="entry name" value="OPT"/>
    <property type="match status" value="1"/>
</dbReference>
<evidence type="ECO:0000256" key="3">
    <source>
        <dbReference type="ARBA" id="ARBA00022448"/>
    </source>
</evidence>
<dbReference type="InterPro" id="IPR006058">
    <property type="entry name" value="2Fe2S_fd_BS"/>
</dbReference>
<keyword evidence="6 7" id="KW-0472">Membrane</keyword>
<evidence type="ECO:0000313" key="9">
    <source>
        <dbReference type="Proteomes" id="UP000054270"/>
    </source>
</evidence>
<dbReference type="GO" id="GO:0035673">
    <property type="term" value="F:oligopeptide transmembrane transporter activity"/>
    <property type="evidence" value="ECO:0007669"/>
    <property type="project" value="InterPro"/>
</dbReference>
<feature type="transmembrane region" description="Helical" evidence="7">
    <location>
        <begin position="74"/>
        <end position="103"/>
    </location>
</feature>
<dbReference type="GO" id="GO:0000329">
    <property type="term" value="C:fungal-type vacuole membrane"/>
    <property type="evidence" value="ECO:0007669"/>
    <property type="project" value="TreeGrafter"/>
</dbReference>
<evidence type="ECO:0000256" key="4">
    <source>
        <dbReference type="ARBA" id="ARBA00022692"/>
    </source>
</evidence>
<evidence type="ECO:0000256" key="5">
    <source>
        <dbReference type="ARBA" id="ARBA00022989"/>
    </source>
</evidence>
<evidence type="ECO:0000256" key="7">
    <source>
        <dbReference type="SAM" id="Phobius"/>
    </source>
</evidence>
<evidence type="ECO:0000256" key="6">
    <source>
        <dbReference type="ARBA" id="ARBA00023136"/>
    </source>
</evidence>
<keyword evidence="5 7" id="KW-1133">Transmembrane helix</keyword>
<dbReference type="PANTHER" id="PTHR31645:SF0">
    <property type="entry name" value="OLIGOPEPTIDE TRANSPORTER YGL114W-RELATED"/>
    <property type="match status" value="1"/>
</dbReference>
<evidence type="ECO:0000313" key="8">
    <source>
        <dbReference type="EMBL" id="KJA19454.1"/>
    </source>
</evidence>
<organism evidence="8 9">
    <name type="scientific">Hypholoma sublateritium (strain FD-334 SS-4)</name>
    <dbReference type="NCBI Taxonomy" id="945553"/>
    <lineage>
        <taxon>Eukaryota</taxon>
        <taxon>Fungi</taxon>
        <taxon>Dikarya</taxon>
        <taxon>Basidiomycota</taxon>
        <taxon>Agaricomycotina</taxon>
        <taxon>Agaricomycetes</taxon>
        <taxon>Agaricomycetidae</taxon>
        <taxon>Agaricales</taxon>
        <taxon>Agaricineae</taxon>
        <taxon>Strophariaceae</taxon>
        <taxon>Hypholoma</taxon>
    </lineage>
</organism>
<feature type="transmembrane region" description="Helical" evidence="7">
    <location>
        <begin position="549"/>
        <end position="568"/>
    </location>
</feature>
<sequence>MRNWFSSFNPALNSQPEFTLRAVLLGLAIGCLICFTNLSLGLQSGWISMMSIQSALIGFLISRTLPFPLTPQEIIVVQTTAVATGTMPLAAGFVGILPALTLLDEDRDGSPPIHMTWLAAVGWSCSVAFFGVFLSPPIRKQVIIEEELPFPSGTATAHLISVLHQLPPPESGPRHRTGYQHIDDEEETAISEQVVDNVAHDDNAGTGEETEREIVEHEGWQDLIWSFTASGLLTLAAYFYPIVFAIPLFGNYLAKEWLWYFTPSLSYVGQGIIMGFPTTLSMNFGMFVGWAILSPLSKWSGWAPGAVGDMTTGARGWILWVSLGIMCADSLVSLLPVAFDYLQDALKQFSGGNSQNGEDFASRKRGETETEDRLVPTKWVLVGLVLSISIGTFLVWIVFGNEGIKPWATFLGFILGGMLSIIGVRALGETDLNPVSGLGKVSQLFFAWIQPGNIVANIIAGGVAEAGAQQAGDLMQDLKTGHLCHASPRAQFFGQLIGSSVSIIVTTTAYTLYNRAYVIPGPSFPAPTAYVWLSLARLLRDGQLPENSASFMAVFSLLFGCLSALKSYTGRRNHWIAKWIPSGVAFAIGFLNTPSFSIARLIGGVMEYVYRTRYAKDGGDIRLVVIASGFVLGEGVVSIVSLILRILGVGVISCFGCGHGLCGGCATASF</sequence>
<dbReference type="InterPro" id="IPR004813">
    <property type="entry name" value="OPT"/>
</dbReference>
<dbReference type="GO" id="GO:0051537">
    <property type="term" value="F:2 iron, 2 sulfur cluster binding"/>
    <property type="evidence" value="ECO:0007669"/>
    <property type="project" value="InterPro"/>
</dbReference>
<protein>
    <recommendedName>
        <fullName evidence="10">Oligopeptide transporter</fullName>
    </recommendedName>
</protein>
<comment type="subcellular location">
    <subcellularLocation>
        <location evidence="1">Membrane</location>
        <topology evidence="1">Multi-pass membrane protein</topology>
    </subcellularLocation>
</comment>
<feature type="transmembrane region" description="Helical" evidence="7">
    <location>
        <begin position="407"/>
        <end position="428"/>
    </location>
</feature>
<keyword evidence="4 7" id="KW-0812">Transmembrane</keyword>
<dbReference type="OrthoDB" id="627262at2759"/>
<feature type="transmembrane region" description="Helical" evidence="7">
    <location>
        <begin position="272"/>
        <end position="296"/>
    </location>
</feature>
<evidence type="ECO:0008006" key="10">
    <source>
        <dbReference type="Google" id="ProtNLM"/>
    </source>
</evidence>
<dbReference type="NCBIfam" id="TIGR00728">
    <property type="entry name" value="OPT_sfam"/>
    <property type="match status" value="1"/>
</dbReference>
<dbReference type="AlphaFoldDB" id="A0A0D2NKN9"/>
<feature type="transmembrane region" description="Helical" evidence="7">
    <location>
        <begin position="580"/>
        <end position="603"/>
    </location>
</feature>
<accession>A0A0D2NKN9</accession>
<keyword evidence="3" id="KW-0813">Transport</keyword>
<name>A0A0D2NKN9_HYPSF</name>
<reference evidence="9" key="1">
    <citation type="submission" date="2014-04" db="EMBL/GenBank/DDBJ databases">
        <title>Evolutionary Origins and Diversification of the Mycorrhizal Mutualists.</title>
        <authorList>
            <consortium name="DOE Joint Genome Institute"/>
            <consortium name="Mycorrhizal Genomics Consortium"/>
            <person name="Kohler A."/>
            <person name="Kuo A."/>
            <person name="Nagy L.G."/>
            <person name="Floudas D."/>
            <person name="Copeland A."/>
            <person name="Barry K.W."/>
            <person name="Cichocki N."/>
            <person name="Veneault-Fourrey C."/>
            <person name="LaButti K."/>
            <person name="Lindquist E.A."/>
            <person name="Lipzen A."/>
            <person name="Lundell T."/>
            <person name="Morin E."/>
            <person name="Murat C."/>
            <person name="Riley R."/>
            <person name="Ohm R."/>
            <person name="Sun H."/>
            <person name="Tunlid A."/>
            <person name="Henrissat B."/>
            <person name="Grigoriev I.V."/>
            <person name="Hibbett D.S."/>
            <person name="Martin F."/>
        </authorList>
    </citation>
    <scope>NUCLEOTIDE SEQUENCE [LARGE SCALE GENOMIC DNA]</scope>
    <source>
        <strain evidence="9">FD-334 SS-4</strain>
    </source>
</reference>
<feature type="transmembrane region" description="Helical" evidence="7">
    <location>
        <begin position="317"/>
        <end position="339"/>
    </location>
</feature>
<keyword evidence="9" id="KW-1185">Reference proteome</keyword>
<dbReference type="PROSITE" id="PS00197">
    <property type="entry name" value="2FE2S_FER_1"/>
    <property type="match status" value="1"/>
</dbReference>
<feature type="transmembrane region" description="Helical" evidence="7">
    <location>
        <begin position="232"/>
        <end position="252"/>
    </location>
</feature>
<dbReference type="OMA" id="TPTAYVW"/>
<dbReference type="EMBL" id="KN817577">
    <property type="protein sequence ID" value="KJA19454.1"/>
    <property type="molecule type" value="Genomic_DNA"/>
</dbReference>
<feature type="transmembrane region" description="Helical" evidence="7">
    <location>
        <begin position="115"/>
        <end position="134"/>
    </location>
</feature>
<dbReference type="InterPro" id="IPR045035">
    <property type="entry name" value="YSL-like"/>
</dbReference>
<dbReference type="PANTHER" id="PTHR31645">
    <property type="entry name" value="OLIGOPEPTIDE TRANSPORTER YGL114W-RELATED"/>
    <property type="match status" value="1"/>
</dbReference>
<comment type="similarity">
    <text evidence="2">Belongs to the oligopeptide OPT transporter family.</text>
</comment>
<evidence type="ECO:0000256" key="1">
    <source>
        <dbReference type="ARBA" id="ARBA00004141"/>
    </source>
</evidence>
<gene>
    <name evidence="8" type="ORF">HYPSUDRAFT_44201</name>
</gene>